<evidence type="ECO:0000259" key="1">
    <source>
        <dbReference type="PROSITE" id="PS51112"/>
    </source>
</evidence>
<dbReference type="Proteomes" id="UP000582659">
    <property type="component" value="Unassembled WGS sequence"/>
</dbReference>
<reference evidence="6" key="1">
    <citation type="submission" date="2016-11" db="UniProtKB">
        <authorList>
            <consortium name="WormBaseParasite"/>
        </authorList>
    </citation>
    <scope>IDENTIFICATION</scope>
</reference>
<dbReference type="EMBL" id="CAJFDI010000003">
    <property type="protein sequence ID" value="CAD5222505.1"/>
    <property type="molecule type" value="Genomic_DNA"/>
</dbReference>
<dbReference type="SMR" id="A0A1I7SQX7"/>
<dbReference type="Gene3D" id="3.30.700.20">
    <property type="entry name" value="Hypothetical protein ph0010, domain 1"/>
    <property type="match status" value="1"/>
</dbReference>
<dbReference type="InterPro" id="IPR027485">
    <property type="entry name" value="AMMECR1_N"/>
</dbReference>
<gene>
    <name evidence="2" type="ORF">BXYJ_LOCUS7473</name>
</gene>
<dbReference type="PANTHER" id="PTHR13016:SF0">
    <property type="entry name" value="AMME SYNDROME CANDIDATE GENE 1 PROTEIN"/>
    <property type="match status" value="1"/>
</dbReference>
<feature type="domain" description="AMMECR1" evidence="1">
    <location>
        <begin position="1"/>
        <end position="191"/>
    </location>
</feature>
<dbReference type="SUPFAM" id="SSF143447">
    <property type="entry name" value="AMMECR1-like"/>
    <property type="match status" value="1"/>
</dbReference>
<evidence type="ECO:0000313" key="3">
    <source>
        <dbReference type="EMBL" id="CAG9110529.1"/>
    </source>
</evidence>
<evidence type="ECO:0000313" key="2">
    <source>
        <dbReference type="EMBL" id="CAD5222505.1"/>
    </source>
</evidence>
<dbReference type="WBParaSite" id="BXY_1544000.1">
    <property type="protein sequence ID" value="BXY_1544000.1"/>
    <property type="gene ID" value="BXY_1544000"/>
</dbReference>
<proteinExistence type="predicted"/>
<dbReference type="InterPro" id="IPR023473">
    <property type="entry name" value="AMMECR1"/>
</dbReference>
<dbReference type="Proteomes" id="UP000659654">
    <property type="component" value="Unassembled WGS sequence"/>
</dbReference>
<dbReference type="PANTHER" id="PTHR13016">
    <property type="entry name" value="AMMECR1 HOMOLOG"/>
    <property type="match status" value="1"/>
</dbReference>
<dbReference type="InterPro" id="IPR002733">
    <property type="entry name" value="AMMECR1_domain"/>
</dbReference>
<keyword evidence="5" id="KW-1185">Reference proteome</keyword>
<dbReference type="AlphaFoldDB" id="A0A1I7SQX7"/>
<name>A0A1I7SQX7_BURXY</name>
<dbReference type="PROSITE" id="PS51112">
    <property type="entry name" value="AMMECR1"/>
    <property type="match status" value="1"/>
</dbReference>
<dbReference type="eggNOG" id="KOG3274">
    <property type="taxonomic scope" value="Eukaryota"/>
</dbReference>
<dbReference type="OrthoDB" id="24630at2759"/>
<sequence>MTISIEMPIYCFDVIINKLQRKSTPPVPASIPNECFPLFVTWKKGPNQNLRGCIGTFSTNLNLHKGLTDYAKISAFEDSRFSPISLEELPQLHCGVSLLVRFEPAQNYRDWTVGTHGIHIYYKQNGRDLSAVYLPEVAEEQGWDHVETLNQLMKKGGWKGQISENDRLSVRIERFQSEKITISYQDYVTYKTRLPN</sequence>
<evidence type="ECO:0000313" key="5">
    <source>
        <dbReference type="Proteomes" id="UP000659654"/>
    </source>
</evidence>
<dbReference type="InterPro" id="IPR036071">
    <property type="entry name" value="AMMECR1_dom_sf"/>
</dbReference>
<accession>A0A1I7SQX7</accession>
<dbReference type="Proteomes" id="UP000095284">
    <property type="component" value="Unplaced"/>
</dbReference>
<dbReference type="NCBIfam" id="TIGR00296">
    <property type="entry name" value="TIGR00296 family protein"/>
    <property type="match status" value="1"/>
</dbReference>
<protein>
    <submittedName>
        <fullName evidence="2">(pine wood nematode) hypothetical protein</fullName>
    </submittedName>
    <submittedName>
        <fullName evidence="6">AMMECR1 domain-containing protein</fullName>
    </submittedName>
</protein>
<organism evidence="4 6">
    <name type="scientific">Bursaphelenchus xylophilus</name>
    <name type="common">Pinewood nematode worm</name>
    <name type="synonym">Aphelenchoides xylophilus</name>
    <dbReference type="NCBI Taxonomy" id="6326"/>
    <lineage>
        <taxon>Eukaryota</taxon>
        <taxon>Metazoa</taxon>
        <taxon>Ecdysozoa</taxon>
        <taxon>Nematoda</taxon>
        <taxon>Chromadorea</taxon>
        <taxon>Rhabditida</taxon>
        <taxon>Tylenchina</taxon>
        <taxon>Tylenchomorpha</taxon>
        <taxon>Aphelenchoidea</taxon>
        <taxon>Aphelenchoididae</taxon>
        <taxon>Bursaphelenchus</taxon>
    </lineage>
</organism>
<evidence type="ECO:0000313" key="6">
    <source>
        <dbReference type="WBParaSite" id="BXY_1544000.1"/>
    </source>
</evidence>
<dbReference type="Pfam" id="PF01871">
    <property type="entry name" value="AMMECR1"/>
    <property type="match status" value="1"/>
</dbReference>
<reference evidence="3" key="2">
    <citation type="submission" date="2020-08" db="EMBL/GenBank/DDBJ databases">
        <authorList>
            <person name="Kikuchi T."/>
        </authorList>
    </citation>
    <scope>NUCLEOTIDE SEQUENCE</scope>
    <source>
        <strain evidence="2">Ka4C1</strain>
    </source>
</reference>
<dbReference type="EMBL" id="CAJFCV020000003">
    <property type="protein sequence ID" value="CAG9110529.1"/>
    <property type="molecule type" value="Genomic_DNA"/>
</dbReference>
<evidence type="ECO:0000313" key="4">
    <source>
        <dbReference type="Proteomes" id="UP000095284"/>
    </source>
</evidence>